<feature type="transmembrane region" description="Helical" evidence="7">
    <location>
        <begin position="265"/>
        <end position="283"/>
    </location>
</feature>
<evidence type="ECO:0000256" key="1">
    <source>
        <dbReference type="ARBA" id="ARBA00004651"/>
    </source>
</evidence>
<keyword evidence="5 7" id="KW-1133">Transmembrane helix</keyword>
<evidence type="ECO:0000313" key="9">
    <source>
        <dbReference type="Proteomes" id="UP001589862"/>
    </source>
</evidence>
<dbReference type="Pfam" id="PF03601">
    <property type="entry name" value="Cons_hypoth698"/>
    <property type="match status" value="1"/>
</dbReference>
<comment type="similarity">
    <text evidence="2">Belongs to the UPF0324 family.</text>
</comment>
<evidence type="ECO:0000313" key="8">
    <source>
        <dbReference type="EMBL" id="MFC0582333.1"/>
    </source>
</evidence>
<proteinExistence type="inferred from homology"/>
<feature type="transmembrane region" description="Helical" evidence="7">
    <location>
        <begin position="25"/>
        <end position="42"/>
    </location>
</feature>
<name>A0ABV6PBW5_9MICC</name>
<feature type="transmembrane region" description="Helical" evidence="7">
    <location>
        <begin position="103"/>
        <end position="125"/>
    </location>
</feature>
<gene>
    <name evidence="8" type="ORF">ACFFFR_08070</name>
</gene>
<keyword evidence="4 7" id="KW-0812">Transmembrane</keyword>
<organism evidence="8 9">
    <name type="scientific">Micrococcoides hystricis</name>
    <dbReference type="NCBI Taxonomy" id="1572761"/>
    <lineage>
        <taxon>Bacteria</taxon>
        <taxon>Bacillati</taxon>
        <taxon>Actinomycetota</taxon>
        <taxon>Actinomycetes</taxon>
        <taxon>Micrococcales</taxon>
        <taxon>Micrococcaceae</taxon>
        <taxon>Micrococcoides</taxon>
    </lineage>
</organism>
<sequence length="346" mass="35459">MTVSSTTHQSATGAVSPKAPKWRQAAPGLLVAAVAAAIGLSINAFLPTVSALLITILLGVIVRNTVGVRESWERGIQIAAKPVLRIGIVLLGLQLALNDVLNLGFGIIALVVAIVAIGVLLSYYVGRLLKLSRTQSLLIASGFSICGAAAVAAADGVIDAEEEEVVTAVALVVIFGTLMIPLVPALAGLLDLDDQQAGILAGGSIHEVAQVVAVGGMIGSGALATAVIVKLARVVLLAPMMAVISILQRRAHQDTGDGSVKRPPLIPLFVLGFIAMMLLRTTGIVPEPVLDVTKIVQTFLLAAAMFGLGCGVKVELLKKVGAAPFVQGIFATVLVLGIAMFGVLIS</sequence>
<accession>A0ABV6PBW5</accession>
<keyword evidence="6 7" id="KW-0472">Membrane</keyword>
<comment type="subcellular location">
    <subcellularLocation>
        <location evidence="1">Cell membrane</location>
        <topology evidence="1">Multi-pass membrane protein</topology>
    </subcellularLocation>
</comment>
<feature type="transmembrane region" description="Helical" evidence="7">
    <location>
        <begin position="166"/>
        <end position="190"/>
    </location>
</feature>
<feature type="transmembrane region" description="Helical" evidence="7">
    <location>
        <begin position="324"/>
        <end position="345"/>
    </location>
</feature>
<protein>
    <submittedName>
        <fullName evidence="8">YeiH family protein</fullName>
    </submittedName>
</protein>
<dbReference type="InterPro" id="IPR018383">
    <property type="entry name" value="UPF0324_pro"/>
</dbReference>
<evidence type="ECO:0000256" key="4">
    <source>
        <dbReference type="ARBA" id="ARBA00022692"/>
    </source>
</evidence>
<feature type="transmembrane region" description="Helical" evidence="7">
    <location>
        <begin position="137"/>
        <end position="154"/>
    </location>
</feature>
<feature type="transmembrane region" description="Helical" evidence="7">
    <location>
        <begin position="295"/>
        <end position="312"/>
    </location>
</feature>
<dbReference type="PANTHER" id="PTHR30106:SF2">
    <property type="entry name" value="UPF0324 INNER MEMBRANE PROTEIN YEIH"/>
    <property type="match status" value="1"/>
</dbReference>
<evidence type="ECO:0000256" key="7">
    <source>
        <dbReference type="SAM" id="Phobius"/>
    </source>
</evidence>
<dbReference type="Proteomes" id="UP001589862">
    <property type="component" value="Unassembled WGS sequence"/>
</dbReference>
<evidence type="ECO:0000256" key="6">
    <source>
        <dbReference type="ARBA" id="ARBA00023136"/>
    </source>
</evidence>
<keyword evidence="9" id="KW-1185">Reference proteome</keyword>
<evidence type="ECO:0000256" key="3">
    <source>
        <dbReference type="ARBA" id="ARBA00022475"/>
    </source>
</evidence>
<feature type="transmembrane region" description="Helical" evidence="7">
    <location>
        <begin position="78"/>
        <end position="97"/>
    </location>
</feature>
<feature type="transmembrane region" description="Helical" evidence="7">
    <location>
        <begin position="197"/>
        <end position="218"/>
    </location>
</feature>
<keyword evidence="3" id="KW-1003">Cell membrane</keyword>
<comment type="caution">
    <text evidence="8">The sequence shown here is derived from an EMBL/GenBank/DDBJ whole genome shotgun (WGS) entry which is preliminary data.</text>
</comment>
<dbReference type="RefSeq" id="WP_377459416.1">
    <property type="nucleotide sequence ID" value="NZ_JBHLUB010000030.1"/>
</dbReference>
<dbReference type="PANTHER" id="PTHR30106">
    <property type="entry name" value="INNER MEMBRANE PROTEIN YEIH-RELATED"/>
    <property type="match status" value="1"/>
</dbReference>
<evidence type="ECO:0000256" key="5">
    <source>
        <dbReference type="ARBA" id="ARBA00022989"/>
    </source>
</evidence>
<dbReference type="EMBL" id="JBHLUB010000030">
    <property type="protein sequence ID" value="MFC0582333.1"/>
    <property type="molecule type" value="Genomic_DNA"/>
</dbReference>
<evidence type="ECO:0000256" key="2">
    <source>
        <dbReference type="ARBA" id="ARBA00007977"/>
    </source>
</evidence>
<reference evidence="8 9" key="1">
    <citation type="submission" date="2024-09" db="EMBL/GenBank/DDBJ databases">
        <authorList>
            <person name="Sun Q."/>
            <person name="Mori K."/>
        </authorList>
    </citation>
    <scope>NUCLEOTIDE SEQUENCE [LARGE SCALE GENOMIC DNA]</scope>
    <source>
        <strain evidence="8 9">NCAIM B.02604</strain>
    </source>
</reference>
<feature type="transmembrane region" description="Helical" evidence="7">
    <location>
        <begin position="224"/>
        <end position="244"/>
    </location>
</feature>